<dbReference type="GeneID" id="93166630"/>
<dbReference type="AlphaFoldDB" id="A0A0J9BB58"/>
<comment type="caution">
    <text evidence="2">The sequence shown here is derived from an EMBL/GenBank/DDBJ whole genome shotgun (WGS) entry which is preliminary data.</text>
</comment>
<protein>
    <recommendedName>
        <fullName evidence="4">PI3K/PI4K catalytic domain-containing protein</fullName>
    </recommendedName>
</protein>
<evidence type="ECO:0000313" key="3">
    <source>
        <dbReference type="Proteomes" id="UP000037392"/>
    </source>
</evidence>
<dbReference type="PATRIC" id="fig|742734.4.peg.6040"/>
<dbReference type="RefSeq" id="WP_048931356.1">
    <property type="nucleotide sequence ID" value="NZ_KQ235889.1"/>
</dbReference>
<evidence type="ECO:0000313" key="2">
    <source>
        <dbReference type="EMBL" id="KMW09486.1"/>
    </source>
</evidence>
<name>A0A0J9BB58_9FIRM</name>
<feature type="region of interest" description="Disordered" evidence="1">
    <location>
        <begin position="682"/>
        <end position="752"/>
    </location>
</feature>
<evidence type="ECO:0008006" key="4">
    <source>
        <dbReference type="Google" id="ProtNLM"/>
    </source>
</evidence>
<feature type="compositionally biased region" description="Basic and acidic residues" evidence="1">
    <location>
        <begin position="691"/>
        <end position="703"/>
    </location>
</feature>
<proteinExistence type="predicted"/>
<sequence>MANTLDFKQMEQWGLNDYAQFFDESHKKFGQKDSELYQNVKTQFNAFLQLQNTPITSDVAAELLSAGQKLADACSAYIEAIGDRRVYTGTGQKRVEVIKNLPKYFQNLCSEKQLERLREPLILNANAGKTLNQLNIEPAAHIHEAAFENQVGGNASERYQVTYQDKRGFFTPKEYVNDRPAVIDEMVNAERNPDHKKVLEANKEFLKENAEGFQAKGVDATIRNELDLMKYWVSLPENTEAEVEKKKIFARLITGRKEDGKLAAGRFDNMKKLIDSYRADLEMLSDADRKDTIKEGNTFRECLNAYRDSNDYEPLSKCSEMIAHYAETRKPSREALEGIEAGKTMFERYLYESAAVAYNNNWLEAYQNKKQLLVNPDVYEKAMTIMKKANMAALPLSSELGEMKEGDELSGRNVASSRMAEFLGVGNLLAHSEKMTVQIGSQEVEGCFMEFAEGVDLRNGKDAALEQINQIRFENSPGFIRDACNLEVLDYLCAQADRHGGNIFLKLSEPQADGTREILGLQGIDNDLSFSSFSKYYPDIPIAMKQGQLQDLCFISENLAKNILATDRSRLQFVLGDILREDEIDALDIRMTQMKDHIRNNMIQVKDDEWALDRDPSRKLEQALAADPDKLLRYQQGVRSLNEGLNPDLPQKQWIHKNSDVGDEIQKAQERYRSQQAERAAEAVQAQTPETVEREQVQPERTENPAANRQVVRESLNMWLKEEARSKGGPKAEMPQKSREIELGAHRRGPRK</sequence>
<dbReference type="OrthoDB" id="2029553at2"/>
<dbReference type="Proteomes" id="UP000037392">
    <property type="component" value="Unassembled WGS sequence"/>
</dbReference>
<accession>A0A0J9BB58</accession>
<gene>
    <name evidence="2" type="ORF">HMPREF9470_05634</name>
</gene>
<evidence type="ECO:0000256" key="1">
    <source>
        <dbReference type="SAM" id="MobiDB-lite"/>
    </source>
</evidence>
<feature type="compositionally biased region" description="Basic and acidic residues" evidence="1">
    <location>
        <begin position="734"/>
        <end position="745"/>
    </location>
</feature>
<reference evidence="2 3" key="1">
    <citation type="submission" date="2011-04" db="EMBL/GenBank/DDBJ databases">
        <title>The Genome Sequence of Clostridium citroniae WAL-19142.</title>
        <authorList>
            <consortium name="The Broad Institute Genome Sequencing Platform"/>
            <person name="Earl A."/>
            <person name="Ward D."/>
            <person name="Feldgarden M."/>
            <person name="Gevers D."/>
            <person name="Warren Y.A."/>
            <person name="Tyrrell K.L."/>
            <person name="Citron D.M."/>
            <person name="Goldstein E.J."/>
            <person name="Daigneault M."/>
            <person name="Allen-Vercoe E."/>
            <person name="Young S.K."/>
            <person name="Zeng Q."/>
            <person name="Gargeya S."/>
            <person name="Fitzgerald M."/>
            <person name="Haas B."/>
            <person name="Abouelleil A."/>
            <person name="Alvarado L."/>
            <person name="Arachchi H.M."/>
            <person name="Berlin A."/>
            <person name="Brown A."/>
            <person name="Chapman S.B."/>
            <person name="Chen Z."/>
            <person name="Dunbar C."/>
            <person name="Freedman E."/>
            <person name="Gearin G."/>
            <person name="Gellesch M."/>
            <person name="Goldberg J."/>
            <person name="Griggs A."/>
            <person name="Gujja S."/>
            <person name="Heilman E.R."/>
            <person name="Heiman D."/>
            <person name="Howarth C."/>
            <person name="Larson L."/>
            <person name="Lui A."/>
            <person name="MacDonald P.J."/>
            <person name="Mehta T."/>
            <person name="Montmayeur A."/>
            <person name="Murphy C."/>
            <person name="Neiman D."/>
            <person name="Pearson M."/>
            <person name="Priest M."/>
            <person name="Roberts A."/>
            <person name="Saif S."/>
            <person name="Shea T."/>
            <person name="Shenoy N."/>
            <person name="Sisk P."/>
            <person name="Stolte C."/>
            <person name="Sykes S."/>
            <person name="White J."/>
            <person name="Yandava C."/>
            <person name="Wortman J."/>
            <person name="Nusbaum C."/>
            <person name="Birren B."/>
        </authorList>
    </citation>
    <scope>NUCLEOTIDE SEQUENCE [LARGE SCALE GENOMIC DNA]</scope>
    <source>
        <strain evidence="2 3">WAL-19142</strain>
    </source>
</reference>
<organism evidence="2 3">
    <name type="scientific">[Clostridium] citroniae WAL-19142</name>
    <dbReference type="NCBI Taxonomy" id="742734"/>
    <lineage>
        <taxon>Bacteria</taxon>
        <taxon>Bacillati</taxon>
        <taxon>Bacillota</taxon>
        <taxon>Clostridia</taxon>
        <taxon>Lachnospirales</taxon>
        <taxon>Lachnospiraceae</taxon>
        <taxon>Enterocloster</taxon>
    </lineage>
</organism>
<dbReference type="EMBL" id="ADLK01000064">
    <property type="protein sequence ID" value="KMW09486.1"/>
    <property type="molecule type" value="Genomic_DNA"/>
</dbReference>